<dbReference type="EMBL" id="JAMQOQ010000001">
    <property type="protein sequence ID" value="MDS0293259.1"/>
    <property type="molecule type" value="Genomic_DNA"/>
</dbReference>
<accession>A0ABU2FZ21</accession>
<dbReference type="PANTHER" id="PTHR12149:SF8">
    <property type="entry name" value="PROTEIN-RIBULOSAMINE 3-KINASE"/>
    <property type="match status" value="1"/>
</dbReference>
<dbReference type="InterPro" id="IPR011009">
    <property type="entry name" value="Kinase-like_dom_sf"/>
</dbReference>
<reference evidence="2 3" key="1">
    <citation type="submission" date="2022-06" db="EMBL/GenBank/DDBJ databases">
        <title>Halogeometricum sp. a new haloarchaeum isolate from saline soil.</title>
        <authorList>
            <person name="Strakova D."/>
            <person name="Galisteo C."/>
            <person name="Sanchez-Porro C."/>
            <person name="Ventosa A."/>
        </authorList>
    </citation>
    <scope>NUCLEOTIDE SEQUENCE [LARGE SCALE GENOMIC DNA]</scope>
    <source>
        <strain evidence="3">S3BR25-2</strain>
    </source>
</reference>
<dbReference type="Gene3D" id="3.30.200.20">
    <property type="entry name" value="Phosphorylase Kinase, domain 1"/>
    <property type="match status" value="1"/>
</dbReference>
<dbReference type="RefSeq" id="WP_310927080.1">
    <property type="nucleotide sequence ID" value="NZ_JAMQOQ010000001.1"/>
</dbReference>
<dbReference type="Pfam" id="PF03881">
    <property type="entry name" value="Fructosamin_kin"/>
    <property type="match status" value="1"/>
</dbReference>
<sequence length="295" mass="32213">MTDATGGTDETPPGPDAVRARAESRFESPVSTLAELDGGEVGTVYRVDFADRDPVAAKVGNTSLTVEAEMLRYLSEESPLPVPEVYEASDDLLFMAYVEGDGRVTPSVERDAADHLAALHGVTADRCGFPFDTLSGAFALPNPWTDSWVAFFREHRLLDCADACVAEGKLPADDRERVGDLAADLDSLLTEPDAPALVHGDVWRGNVVVRDGAVRAFIDPAIYYGHPEVELAYVALFGSFGDAFWDRYDERRGIGEGFFETRAAVYGVHPLLEHVRHFGDAYLPRLRGTLDELGY</sequence>
<evidence type="ECO:0000313" key="3">
    <source>
        <dbReference type="Proteomes" id="UP001254813"/>
    </source>
</evidence>
<keyword evidence="2" id="KW-0418">Kinase</keyword>
<evidence type="ECO:0000256" key="1">
    <source>
        <dbReference type="SAM" id="MobiDB-lite"/>
    </source>
</evidence>
<dbReference type="GO" id="GO:0016301">
    <property type="term" value="F:kinase activity"/>
    <property type="evidence" value="ECO:0007669"/>
    <property type="project" value="UniProtKB-KW"/>
</dbReference>
<dbReference type="InterPro" id="IPR016477">
    <property type="entry name" value="Fructo-/Ketosamine-3-kinase"/>
</dbReference>
<dbReference type="SUPFAM" id="SSF56112">
    <property type="entry name" value="Protein kinase-like (PK-like)"/>
    <property type="match status" value="1"/>
</dbReference>
<evidence type="ECO:0000313" key="2">
    <source>
        <dbReference type="EMBL" id="MDS0293259.1"/>
    </source>
</evidence>
<protein>
    <submittedName>
        <fullName evidence="2">Fructosamine kinase family protein</fullName>
    </submittedName>
</protein>
<feature type="region of interest" description="Disordered" evidence="1">
    <location>
        <begin position="1"/>
        <end position="26"/>
    </location>
</feature>
<keyword evidence="3" id="KW-1185">Reference proteome</keyword>
<comment type="caution">
    <text evidence="2">The sequence shown here is derived from an EMBL/GenBank/DDBJ whole genome shotgun (WGS) entry which is preliminary data.</text>
</comment>
<keyword evidence="2" id="KW-0808">Transferase</keyword>
<dbReference type="Proteomes" id="UP001254813">
    <property type="component" value="Unassembled WGS sequence"/>
</dbReference>
<dbReference type="PANTHER" id="PTHR12149">
    <property type="entry name" value="FRUCTOSAMINE 3 KINASE-RELATED PROTEIN"/>
    <property type="match status" value="1"/>
</dbReference>
<gene>
    <name evidence="2" type="ORF">NDI79_03610</name>
</gene>
<dbReference type="PIRSF" id="PIRSF006221">
    <property type="entry name" value="Ketosamine-3-kinase"/>
    <property type="match status" value="1"/>
</dbReference>
<proteinExistence type="predicted"/>
<dbReference type="Gene3D" id="3.90.1200.10">
    <property type="match status" value="1"/>
</dbReference>
<organism evidence="2 3">
    <name type="scientific">Halogeometricum luteum</name>
    <dbReference type="NCBI Taxonomy" id="2950537"/>
    <lineage>
        <taxon>Archaea</taxon>
        <taxon>Methanobacteriati</taxon>
        <taxon>Methanobacteriota</taxon>
        <taxon>Stenosarchaea group</taxon>
        <taxon>Halobacteria</taxon>
        <taxon>Halobacteriales</taxon>
        <taxon>Haloferacaceae</taxon>
        <taxon>Halogeometricum</taxon>
    </lineage>
</organism>
<name>A0ABU2FZ21_9EURY</name>